<evidence type="ECO:0000313" key="3">
    <source>
        <dbReference type="Proteomes" id="UP000692954"/>
    </source>
</evidence>
<name>A0A8S1KS90_9CILI</name>
<keyword evidence="3" id="KW-1185">Reference proteome</keyword>
<accession>A0A8S1KS90</accession>
<dbReference type="EMBL" id="CAJJDN010000011">
    <property type="protein sequence ID" value="CAD8057777.1"/>
    <property type="molecule type" value="Genomic_DNA"/>
</dbReference>
<gene>
    <name evidence="2" type="ORF">PSON_ATCC_30995.1.T0110387</name>
</gene>
<feature type="chain" id="PRO_5035722996" description="Transmembrane protein" evidence="1">
    <location>
        <begin position="24"/>
        <end position="296"/>
    </location>
</feature>
<proteinExistence type="predicted"/>
<keyword evidence="1" id="KW-0732">Signal</keyword>
<dbReference type="Proteomes" id="UP000692954">
    <property type="component" value="Unassembled WGS sequence"/>
</dbReference>
<comment type="caution">
    <text evidence="2">The sequence shown here is derived from an EMBL/GenBank/DDBJ whole genome shotgun (WGS) entry which is preliminary data.</text>
</comment>
<evidence type="ECO:0000313" key="2">
    <source>
        <dbReference type="EMBL" id="CAD8057777.1"/>
    </source>
</evidence>
<reference evidence="2" key="1">
    <citation type="submission" date="2021-01" db="EMBL/GenBank/DDBJ databases">
        <authorList>
            <consortium name="Genoscope - CEA"/>
            <person name="William W."/>
        </authorList>
    </citation>
    <scope>NUCLEOTIDE SEQUENCE</scope>
</reference>
<feature type="signal peptide" evidence="1">
    <location>
        <begin position="1"/>
        <end position="23"/>
    </location>
</feature>
<evidence type="ECO:0008006" key="4">
    <source>
        <dbReference type="Google" id="ProtNLM"/>
    </source>
</evidence>
<sequence>MAKKKQFMCFFLCTTTLLQLILTNVWEYTKYDQLNKFKDLWQRENSLNNQFFQLANQIGLGFQSHINYFSQQLQNTVEIFTQLFNPLMQFISFKTCEILTQQNYLEVCIYAQQNIKQLCNLNQQTQKLIGYQTNYKNFLPYLFVESVRQKIEEKFSFNQRFSILVYNPAGQIEICMINPANQISKHFINKKQHKQIQLSRPYINPTNNSQIIMSLQQQITFQDFSICKNIIKSLKISLRSIETLFFDINYYQSILLAITNLVELCFILSNSFIQYQFFYQQYTSKQRFLCLFAFFE</sequence>
<protein>
    <recommendedName>
        <fullName evidence="4">Transmembrane protein</fullName>
    </recommendedName>
</protein>
<organism evidence="2 3">
    <name type="scientific">Paramecium sonneborni</name>
    <dbReference type="NCBI Taxonomy" id="65129"/>
    <lineage>
        <taxon>Eukaryota</taxon>
        <taxon>Sar</taxon>
        <taxon>Alveolata</taxon>
        <taxon>Ciliophora</taxon>
        <taxon>Intramacronucleata</taxon>
        <taxon>Oligohymenophorea</taxon>
        <taxon>Peniculida</taxon>
        <taxon>Parameciidae</taxon>
        <taxon>Paramecium</taxon>
    </lineage>
</organism>
<evidence type="ECO:0000256" key="1">
    <source>
        <dbReference type="SAM" id="SignalP"/>
    </source>
</evidence>
<dbReference type="AlphaFoldDB" id="A0A8S1KS90"/>